<name>A0A8X8YFT3_SALSN</name>
<gene>
    <name evidence="1" type="ORF">SASPL_107245</name>
</gene>
<reference evidence="1" key="1">
    <citation type="submission" date="2018-01" db="EMBL/GenBank/DDBJ databases">
        <authorList>
            <person name="Mao J.F."/>
        </authorList>
    </citation>
    <scope>NUCLEOTIDE SEQUENCE</scope>
    <source>
        <strain evidence="1">Huo1</strain>
        <tissue evidence="1">Leaf</tissue>
    </source>
</reference>
<organism evidence="1">
    <name type="scientific">Salvia splendens</name>
    <name type="common">Scarlet sage</name>
    <dbReference type="NCBI Taxonomy" id="180675"/>
    <lineage>
        <taxon>Eukaryota</taxon>
        <taxon>Viridiplantae</taxon>
        <taxon>Streptophyta</taxon>
        <taxon>Embryophyta</taxon>
        <taxon>Tracheophyta</taxon>
        <taxon>Spermatophyta</taxon>
        <taxon>Magnoliopsida</taxon>
        <taxon>eudicotyledons</taxon>
        <taxon>Gunneridae</taxon>
        <taxon>Pentapetalae</taxon>
        <taxon>asterids</taxon>
        <taxon>lamiids</taxon>
        <taxon>Lamiales</taxon>
        <taxon>Lamiaceae</taxon>
        <taxon>Nepetoideae</taxon>
        <taxon>Mentheae</taxon>
        <taxon>Salviinae</taxon>
        <taxon>Salvia</taxon>
        <taxon>Salvia subgen. Calosphace</taxon>
        <taxon>core Calosphace</taxon>
    </lineage>
</organism>
<evidence type="ECO:0000313" key="1">
    <source>
        <dbReference type="EMBL" id="KAG6429200.1"/>
    </source>
</evidence>
<evidence type="ECO:0000313" key="2">
    <source>
        <dbReference type="Proteomes" id="UP000298416"/>
    </source>
</evidence>
<dbReference type="Proteomes" id="UP000298416">
    <property type="component" value="Unassembled WGS sequence"/>
</dbReference>
<reference evidence="1" key="2">
    <citation type="submission" date="2020-08" db="EMBL/GenBank/DDBJ databases">
        <title>Plant Genome Project.</title>
        <authorList>
            <person name="Zhang R.-G."/>
        </authorList>
    </citation>
    <scope>NUCLEOTIDE SEQUENCE</scope>
    <source>
        <strain evidence="1">Huo1</strain>
        <tissue evidence="1">Leaf</tissue>
    </source>
</reference>
<proteinExistence type="predicted"/>
<protein>
    <submittedName>
        <fullName evidence="1">Uncharacterized protein</fullName>
    </submittedName>
</protein>
<dbReference type="EMBL" id="PNBA02000003">
    <property type="protein sequence ID" value="KAG6429200.1"/>
    <property type="molecule type" value="Genomic_DNA"/>
</dbReference>
<comment type="caution">
    <text evidence="1">The sequence shown here is derived from an EMBL/GenBank/DDBJ whole genome shotgun (WGS) entry which is preliminary data.</text>
</comment>
<keyword evidence="2" id="KW-1185">Reference proteome</keyword>
<dbReference type="AlphaFoldDB" id="A0A8X8YFT3"/>
<sequence length="163" mass="18259">MILRATRNRKSWRARFALGILMFLDCAATLMPITGGRLNPGLNLRMVTACIIHCCDLNSTNALCIKKYWNTQSRSALFLFRKELQKKHLQSIKESSCVGSSSNAETDSKLLSFVNSPRRASTTKDASSTKARVTLLDISKDVTIDRYAPHGSSHRLLDISQHF</sequence>
<accession>A0A8X8YFT3</accession>